<keyword evidence="3" id="KW-1185">Reference proteome</keyword>
<dbReference type="OrthoDB" id="6763at2157"/>
<organism evidence="2 3">
    <name type="scientific">Halorarum halophilum</name>
    <dbReference type="NCBI Taxonomy" id="2743090"/>
    <lineage>
        <taxon>Archaea</taxon>
        <taxon>Methanobacteriati</taxon>
        <taxon>Methanobacteriota</taxon>
        <taxon>Stenosarchaea group</taxon>
        <taxon>Halobacteria</taxon>
        <taxon>Halobacteriales</taxon>
        <taxon>Haloferacaceae</taxon>
        <taxon>Halorarum</taxon>
    </lineage>
</organism>
<gene>
    <name evidence="2" type="ORF">HUG10_09105</name>
</gene>
<dbReference type="KEGG" id="halg:HUG10_09105"/>
<evidence type="ECO:0000313" key="2">
    <source>
        <dbReference type="EMBL" id="QLG27700.1"/>
    </source>
</evidence>
<dbReference type="RefSeq" id="WP_179169275.1">
    <property type="nucleotide sequence ID" value="NZ_CP058529.1"/>
</dbReference>
<dbReference type="Gene3D" id="2.60.120.1140">
    <property type="entry name" value="Protein of unknown function DUF192"/>
    <property type="match status" value="1"/>
</dbReference>
<dbReference type="Proteomes" id="UP000509750">
    <property type="component" value="Chromosome"/>
</dbReference>
<sequence>MSERRPSSRRRYLRGVGTALGIGLAGCSAEPGGTTGETPGTDEGTAGTTAEPTATADEPTARTDSSTAEQATTDRGSTPVHAGYETTEVRVTSEGETLGSVTAAIADTQELRYRGLSDTESLPEDRGMLFVYESVDERTFVMRRMDFGIDIVYADADGTITRIHHAPEPGPNEDGEDQRYPGRGQYVLEINYEWTTDHGVEEGDVLEFEL</sequence>
<accession>A0A7D5KUM7</accession>
<feature type="compositionally biased region" description="Polar residues" evidence="1">
    <location>
        <begin position="62"/>
        <end position="76"/>
    </location>
</feature>
<dbReference type="Pfam" id="PF02643">
    <property type="entry name" value="DUF192"/>
    <property type="match status" value="1"/>
</dbReference>
<evidence type="ECO:0000256" key="1">
    <source>
        <dbReference type="SAM" id="MobiDB-lite"/>
    </source>
</evidence>
<dbReference type="PANTHER" id="PTHR37953:SF1">
    <property type="entry name" value="UPF0127 PROTEIN MJ1496"/>
    <property type="match status" value="1"/>
</dbReference>
<dbReference type="PANTHER" id="PTHR37953">
    <property type="entry name" value="UPF0127 PROTEIN MJ1496"/>
    <property type="match status" value="1"/>
</dbReference>
<name>A0A7D5KUM7_9EURY</name>
<dbReference type="GeneID" id="56028988"/>
<dbReference type="EMBL" id="CP058529">
    <property type="protein sequence ID" value="QLG27700.1"/>
    <property type="molecule type" value="Genomic_DNA"/>
</dbReference>
<feature type="region of interest" description="Disordered" evidence="1">
    <location>
        <begin position="23"/>
        <end position="85"/>
    </location>
</feature>
<dbReference type="InterPro" id="IPR003795">
    <property type="entry name" value="DUF192"/>
</dbReference>
<protein>
    <submittedName>
        <fullName evidence="2">DUF192 domain-containing protein</fullName>
    </submittedName>
</protein>
<dbReference type="InterPro" id="IPR038695">
    <property type="entry name" value="Saro_0823-like_sf"/>
</dbReference>
<reference evidence="2 3" key="1">
    <citation type="submission" date="2020-07" db="EMBL/GenBank/DDBJ databases">
        <title>Gai3-2, isolated from salt lake.</title>
        <authorList>
            <person name="Cui H."/>
            <person name="Shi X."/>
        </authorList>
    </citation>
    <scope>NUCLEOTIDE SEQUENCE [LARGE SCALE GENOMIC DNA]</scope>
    <source>
        <strain evidence="2 3">Gai3-2</strain>
    </source>
</reference>
<dbReference type="PROSITE" id="PS51257">
    <property type="entry name" value="PROKAR_LIPOPROTEIN"/>
    <property type="match status" value="1"/>
</dbReference>
<dbReference type="AlphaFoldDB" id="A0A7D5KUM7"/>
<feature type="compositionally biased region" description="Low complexity" evidence="1">
    <location>
        <begin position="29"/>
        <end position="58"/>
    </location>
</feature>
<proteinExistence type="predicted"/>
<evidence type="ECO:0000313" key="3">
    <source>
        <dbReference type="Proteomes" id="UP000509750"/>
    </source>
</evidence>